<dbReference type="AlphaFoldDB" id="A0A176WSU0"/>
<feature type="region of interest" description="Disordered" evidence="2">
    <location>
        <begin position="1"/>
        <end position="31"/>
    </location>
</feature>
<name>A0A176WSU0_MARPO</name>
<reference evidence="3" key="1">
    <citation type="submission" date="2016-03" db="EMBL/GenBank/DDBJ databases">
        <title>Mechanisms controlling the formation of the plant cell surface in tip-growing cells are functionally conserved among land plants.</title>
        <authorList>
            <person name="Honkanen S."/>
            <person name="Jones V.A."/>
            <person name="Morieri G."/>
            <person name="Champion C."/>
            <person name="Hetherington A.J."/>
            <person name="Kelly S."/>
            <person name="Saint-Marcoux D."/>
            <person name="Proust H."/>
            <person name="Prescott H."/>
            <person name="Dolan L."/>
        </authorList>
    </citation>
    <scope>NUCLEOTIDE SEQUENCE [LARGE SCALE GENOMIC DNA]</scope>
    <source>
        <tissue evidence="3">Whole gametophyte</tissue>
    </source>
</reference>
<evidence type="ECO:0000313" key="4">
    <source>
        <dbReference type="Proteomes" id="UP000077202"/>
    </source>
</evidence>
<evidence type="ECO:0000313" key="3">
    <source>
        <dbReference type="EMBL" id="OAE35342.1"/>
    </source>
</evidence>
<dbReference type="Proteomes" id="UP000077202">
    <property type="component" value="Unassembled WGS sequence"/>
</dbReference>
<feature type="coiled-coil region" evidence="1">
    <location>
        <begin position="306"/>
        <end position="333"/>
    </location>
</feature>
<feature type="region of interest" description="Disordered" evidence="2">
    <location>
        <begin position="44"/>
        <end position="72"/>
    </location>
</feature>
<keyword evidence="1" id="KW-0175">Coiled coil</keyword>
<protein>
    <submittedName>
        <fullName evidence="3">Uncharacterized protein</fullName>
    </submittedName>
</protein>
<organism evidence="3 4">
    <name type="scientific">Marchantia polymorpha subsp. ruderalis</name>
    <dbReference type="NCBI Taxonomy" id="1480154"/>
    <lineage>
        <taxon>Eukaryota</taxon>
        <taxon>Viridiplantae</taxon>
        <taxon>Streptophyta</taxon>
        <taxon>Embryophyta</taxon>
        <taxon>Marchantiophyta</taxon>
        <taxon>Marchantiopsida</taxon>
        <taxon>Marchantiidae</taxon>
        <taxon>Marchantiales</taxon>
        <taxon>Marchantiaceae</taxon>
        <taxon>Marchantia</taxon>
    </lineage>
</organism>
<feature type="compositionally biased region" description="Polar residues" evidence="2">
    <location>
        <begin position="20"/>
        <end position="31"/>
    </location>
</feature>
<proteinExistence type="predicted"/>
<evidence type="ECO:0000256" key="2">
    <source>
        <dbReference type="SAM" id="MobiDB-lite"/>
    </source>
</evidence>
<accession>A0A176WSU0</accession>
<keyword evidence="4" id="KW-1185">Reference proteome</keyword>
<gene>
    <name evidence="3" type="ORF">AXG93_3546s1000</name>
</gene>
<sequence>MLAQEICLPSKQVPFDDSPSEQGLSGQAPSVQEQFRVVPSALKPLEHIPTGEGRNAEPRVPSVEAPSAVPDWEDVVDPPGAGSPTPLEVLTGHGVETAAEEAARAIARESPRISPATEILETEEDTPSEEEEVQSVRGTPTGVLCEQMVPIPRYLDCKATKYGDPRQCGSYVELVQNRTRIKVATNPELMVLDKKYPLLEERYNFLHDHCALSRKLQKTTIQLRDEMCDELRTQRAAAELQLGEVEGHNRRATNRTREELVSWVDRCLRGYARWEIAARERMTLRELEMRATALMAGDERSRRRVAKRLESFLSRSRSAIANLEAEVTKMLRRLGLRSRADEWTGTASEVGIPTRMLYTSSESVRVPFLVLQRSKLLVLAAAVTREQILAAQIKGYFLLEVIKLHEVLHDERVPTNK</sequence>
<comment type="caution">
    <text evidence="3">The sequence shown here is derived from an EMBL/GenBank/DDBJ whole genome shotgun (WGS) entry which is preliminary data.</text>
</comment>
<evidence type="ECO:0000256" key="1">
    <source>
        <dbReference type="SAM" id="Coils"/>
    </source>
</evidence>
<dbReference type="EMBL" id="LVLJ01000183">
    <property type="protein sequence ID" value="OAE35342.1"/>
    <property type="molecule type" value="Genomic_DNA"/>
</dbReference>